<feature type="transmembrane region" description="Helical" evidence="1">
    <location>
        <begin position="407"/>
        <end position="432"/>
    </location>
</feature>
<dbReference type="GeneID" id="117647971"/>
<dbReference type="KEGG" id="tpal:117647971"/>
<evidence type="ECO:0000313" key="2">
    <source>
        <dbReference type="Proteomes" id="UP000515158"/>
    </source>
</evidence>
<feature type="transmembrane region" description="Helical" evidence="1">
    <location>
        <begin position="374"/>
        <end position="395"/>
    </location>
</feature>
<evidence type="ECO:0000256" key="1">
    <source>
        <dbReference type="SAM" id="Phobius"/>
    </source>
</evidence>
<feature type="transmembrane region" description="Helical" evidence="1">
    <location>
        <begin position="300"/>
        <end position="329"/>
    </location>
</feature>
<name>A0A6P8ZC41_THRPL</name>
<keyword evidence="1" id="KW-0812">Transmembrane</keyword>
<dbReference type="Proteomes" id="UP000515158">
    <property type="component" value="Unplaced"/>
</dbReference>
<feature type="transmembrane region" description="Helical" evidence="1">
    <location>
        <begin position="526"/>
        <end position="545"/>
    </location>
</feature>
<feature type="transmembrane region" description="Helical" evidence="1">
    <location>
        <begin position="349"/>
        <end position="368"/>
    </location>
</feature>
<dbReference type="InParanoid" id="A0A6P8ZC41"/>
<evidence type="ECO:0000313" key="3">
    <source>
        <dbReference type="RefSeq" id="XP_034245892.1"/>
    </source>
</evidence>
<protein>
    <submittedName>
        <fullName evidence="3">Uncharacterized protein LOC117647971 isoform X1</fullName>
    </submittedName>
</protein>
<dbReference type="AlphaFoldDB" id="A0A6P8ZC41"/>
<dbReference type="RefSeq" id="XP_034245892.1">
    <property type="nucleotide sequence ID" value="XM_034390001.1"/>
</dbReference>
<keyword evidence="2" id="KW-1185">Reference proteome</keyword>
<sequence>MRVSNAEPLQAPGYRMERTDEGVKTLDQSCSEYIQIKKEFQMTCFTKEFSFATTQIDKIIYKGISEKFERRKQECLNKSGQVLIQTVYYGSDTHTIQSILLGFHGQSFPAFERFWRQATFYKHAHQASLKCDRSNSQMLLCKRILEKGPMECCPAYVIHFVKTVKGLSNKMSKMAHDDTQPQLYGGSSTEGITSTASEKSSKMACDDPIQSGLNDSSVSYSDGPREEVTHVNFSLLSLALTIIFTLEVAITKYVIPLVRDFVLSSILIFIRLAGDVQQFYTRANLMILDFWHTICTTVELIVRMVYIFVFLLRFMALLFGGFWTIGLILLTTEDILFLIFRNHLNINKIFNVSCIMYTLALVKFFPFWTLPPSITVKIVISDITYTICATVKFVNRIAHIIVCLLKGLTHIIVCLLKGLILFSAGLFVTFFITHAIFPEKFKSGTLSVEVQLLFYLYAFIFFRFYFGVPDFSHAKCVISDIFDATAKFVDQIAHVFVCLLKGLICFLIGLSVISLVLLIMHKNFRYGVQLWDVVTYFVTYALFFFKFYDFGITACSSVSPYLSQSPYYTSNNVYYNHYVRDYYHYYDSDSDD</sequence>
<gene>
    <name evidence="3" type="primary">LOC117647971</name>
</gene>
<reference evidence="3" key="1">
    <citation type="submission" date="2025-08" db="UniProtKB">
        <authorList>
            <consortium name="RefSeq"/>
        </authorList>
    </citation>
    <scope>IDENTIFICATION</scope>
    <source>
        <tissue evidence="3">Total insect</tissue>
    </source>
</reference>
<feature type="transmembrane region" description="Helical" evidence="1">
    <location>
        <begin position="452"/>
        <end position="471"/>
    </location>
</feature>
<feature type="transmembrane region" description="Helical" evidence="1">
    <location>
        <begin position="492"/>
        <end position="520"/>
    </location>
</feature>
<dbReference type="OrthoDB" id="6133115at2759"/>
<proteinExistence type="predicted"/>
<accession>A0A6P8ZC41</accession>
<keyword evidence="1" id="KW-1133">Transmembrane helix</keyword>
<keyword evidence="1" id="KW-0472">Membrane</keyword>
<organism evidence="3">
    <name type="scientific">Thrips palmi</name>
    <name type="common">Melon thrips</name>
    <dbReference type="NCBI Taxonomy" id="161013"/>
    <lineage>
        <taxon>Eukaryota</taxon>
        <taxon>Metazoa</taxon>
        <taxon>Ecdysozoa</taxon>
        <taxon>Arthropoda</taxon>
        <taxon>Hexapoda</taxon>
        <taxon>Insecta</taxon>
        <taxon>Pterygota</taxon>
        <taxon>Neoptera</taxon>
        <taxon>Paraneoptera</taxon>
        <taxon>Thysanoptera</taxon>
        <taxon>Terebrantia</taxon>
        <taxon>Thripoidea</taxon>
        <taxon>Thripidae</taxon>
        <taxon>Thrips</taxon>
    </lineage>
</organism>